<organism evidence="1 2">
    <name type="scientific">Undibacterium terreum</name>
    <dbReference type="NCBI Taxonomy" id="1224302"/>
    <lineage>
        <taxon>Bacteria</taxon>
        <taxon>Pseudomonadati</taxon>
        <taxon>Pseudomonadota</taxon>
        <taxon>Betaproteobacteria</taxon>
        <taxon>Burkholderiales</taxon>
        <taxon>Oxalobacteraceae</taxon>
        <taxon>Undibacterium</taxon>
    </lineage>
</organism>
<dbReference type="EMBL" id="BMED01000001">
    <property type="protein sequence ID" value="GGC63402.1"/>
    <property type="molecule type" value="Genomic_DNA"/>
</dbReference>
<accession>A0A916XDA7</accession>
<proteinExistence type="predicted"/>
<name>A0A916XDA7_9BURK</name>
<evidence type="ECO:0000313" key="2">
    <source>
        <dbReference type="Proteomes" id="UP000637423"/>
    </source>
</evidence>
<dbReference type="RefSeq" id="WP_188564657.1">
    <property type="nucleotide sequence ID" value="NZ_BMED01000001.1"/>
</dbReference>
<protein>
    <submittedName>
        <fullName evidence="1">Uncharacterized protein</fullName>
    </submittedName>
</protein>
<dbReference type="Proteomes" id="UP000637423">
    <property type="component" value="Unassembled WGS sequence"/>
</dbReference>
<reference evidence="1" key="1">
    <citation type="journal article" date="2014" name="Int. J. Syst. Evol. Microbiol.">
        <title>Complete genome sequence of Corynebacterium casei LMG S-19264T (=DSM 44701T), isolated from a smear-ripened cheese.</title>
        <authorList>
            <consortium name="US DOE Joint Genome Institute (JGI-PGF)"/>
            <person name="Walter F."/>
            <person name="Albersmeier A."/>
            <person name="Kalinowski J."/>
            <person name="Ruckert C."/>
        </authorList>
    </citation>
    <scope>NUCLEOTIDE SEQUENCE</scope>
    <source>
        <strain evidence="1">CGMCC 1.10998</strain>
    </source>
</reference>
<keyword evidence="2" id="KW-1185">Reference proteome</keyword>
<gene>
    <name evidence="1" type="ORF">GCM10011396_07930</name>
</gene>
<sequence length="150" mass="16982">MFTEARFNTSQFDVTPFKAHGYLDARFDGNIAWHEATGPFNLEFVHTLKKTLQALHTVVKPVGRWAEIVVVNESAIMSLAAYEAMDQMIGCLLKQGRAASAFAHVSGADVEGRTVMAIRYEKLFNKHNLPYRSFDNMQEAETWVTQILQE</sequence>
<evidence type="ECO:0000313" key="1">
    <source>
        <dbReference type="EMBL" id="GGC63402.1"/>
    </source>
</evidence>
<reference evidence="1" key="2">
    <citation type="submission" date="2020-09" db="EMBL/GenBank/DDBJ databases">
        <authorList>
            <person name="Sun Q."/>
            <person name="Zhou Y."/>
        </authorList>
    </citation>
    <scope>NUCLEOTIDE SEQUENCE</scope>
    <source>
        <strain evidence="1">CGMCC 1.10998</strain>
    </source>
</reference>
<comment type="caution">
    <text evidence="1">The sequence shown here is derived from an EMBL/GenBank/DDBJ whole genome shotgun (WGS) entry which is preliminary data.</text>
</comment>
<dbReference type="AlphaFoldDB" id="A0A916XDA7"/>